<keyword evidence="11" id="KW-1185">Reference proteome</keyword>
<dbReference type="Pfam" id="PF00153">
    <property type="entry name" value="Mito_carr"/>
    <property type="match status" value="1"/>
</dbReference>
<evidence type="ECO:0000256" key="2">
    <source>
        <dbReference type="ARBA" id="ARBA00006375"/>
    </source>
</evidence>
<dbReference type="Gene3D" id="1.50.40.10">
    <property type="entry name" value="Mitochondrial carrier domain"/>
    <property type="match status" value="1"/>
</dbReference>
<dbReference type="GO" id="GO:0005743">
    <property type="term" value="C:mitochondrial inner membrane"/>
    <property type="evidence" value="ECO:0007669"/>
    <property type="project" value="UniProtKB-SubCell"/>
</dbReference>
<keyword evidence="5" id="KW-1133">Transmembrane helix</keyword>
<evidence type="ECO:0000256" key="5">
    <source>
        <dbReference type="ARBA" id="ARBA00022989"/>
    </source>
</evidence>
<keyword evidence="4" id="KW-0999">Mitochondrion inner membrane</keyword>
<reference evidence="10 11" key="1">
    <citation type="submission" date="2024-06" db="EMBL/GenBank/DDBJ databases">
        <authorList>
            <person name="Pan Q."/>
            <person name="Wen M."/>
            <person name="Jouanno E."/>
            <person name="Zahm M."/>
            <person name="Klopp C."/>
            <person name="Cabau C."/>
            <person name="Louis A."/>
            <person name="Berthelot C."/>
            <person name="Parey E."/>
            <person name="Roest Crollius H."/>
            <person name="Montfort J."/>
            <person name="Robinson-Rechavi M."/>
            <person name="Bouchez O."/>
            <person name="Lampietro C."/>
            <person name="Lopez Roques C."/>
            <person name="Donnadieu C."/>
            <person name="Postlethwait J."/>
            <person name="Bobe J."/>
            <person name="Verreycken H."/>
            <person name="Guiguen Y."/>
        </authorList>
    </citation>
    <scope>NUCLEOTIDE SEQUENCE [LARGE SCALE GENOMIC DNA]</scope>
    <source>
        <strain evidence="10">Up_M1</strain>
        <tissue evidence="10">Testis</tissue>
    </source>
</reference>
<dbReference type="Proteomes" id="UP001557470">
    <property type="component" value="Unassembled WGS sequence"/>
</dbReference>
<protein>
    <submittedName>
        <fullName evidence="10">Uncharacterized protein</fullName>
    </submittedName>
</protein>
<comment type="similarity">
    <text evidence="2 9">Belongs to the mitochondrial carrier (TC 2.A.29) family.</text>
</comment>
<evidence type="ECO:0000313" key="10">
    <source>
        <dbReference type="EMBL" id="KAL0961878.1"/>
    </source>
</evidence>
<comment type="subcellular location">
    <subcellularLocation>
        <location evidence="1">Mitochondrion inner membrane</location>
        <topology evidence="1">Multi-pass membrane protein</topology>
    </subcellularLocation>
</comment>
<evidence type="ECO:0000256" key="1">
    <source>
        <dbReference type="ARBA" id="ARBA00004448"/>
    </source>
</evidence>
<dbReference type="InterPro" id="IPR018108">
    <property type="entry name" value="MCP_transmembrane"/>
</dbReference>
<proteinExistence type="inferred from homology"/>
<keyword evidence="3 8" id="KW-0812">Transmembrane</keyword>
<evidence type="ECO:0000313" key="11">
    <source>
        <dbReference type="Proteomes" id="UP001557470"/>
    </source>
</evidence>
<dbReference type="EMBL" id="JAGEUA010000011">
    <property type="protein sequence ID" value="KAL0961878.1"/>
    <property type="molecule type" value="Genomic_DNA"/>
</dbReference>
<comment type="caution">
    <text evidence="10">The sequence shown here is derived from an EMBL/GenBank/DDBJ whole genome shotgun (WGS) entry which is preliminary data.</text>
</comment>
<evidence type="ECO:0000256" key="7">
    <source>
        <dbReference type="ARBA" id="ARBA00023136"/>
    </source>
</evidence>
<organism evidence="10 11">
    <name type="scientific">Umbra pygmaea</name>
    <name type="common">Eastern mudminnow</name>
    <dbReference type="NCBI Taxonomy" id="75934"/>
    <lineage>
        <taxon>Eukaryota</taxon>
        <taxon>Metazoa</taxon>
        <taxon>Chordata</taxon>
        <taxon>Craniata</taxon>
        <taxon>Vertebrata</taxon>
        <taxon>Euteleostomi</taxon>
        <taxon>Actinopterygii</taxon>
        <taxon>Neopterygii</taxon>
        <taxon>Teleostei</taxon>
        <taxon>Protacanthopterygii</taxon>
        <taxon>Esociformes</taxon>
        <taxon>Umbridae</taxon>
        <taxon>Umbra</taxon>
    </lineage>
</organism>
<evidence type="ECO:0000256" key="6">
    <source>
        <dbReference type="ARBA" id="ARBA00023128"/>
    </source>
</evidence>
<keyword evidence="9" id="KW-0813">Transport</keyword>
<sequence>MQNQRTSEELMYKNSIDCFKKVVTYEGFFGLFRGLVPQLLGVAPEKAIKLTVNDFIRGKMRQNDGSIPLWLRSWQVDV</sequence>
<dbReference type="PANTHER" id="PTHR45678:SF12">
    <property type="entry name" value="ELECTROGENIC ASPARTATE_GLUTAMATE ANTIPORTER SLC25A13, MITOCHONDRIAL"/>
    <property type="match status" value="1"/>
</dbReference>
<evidence type="ECO:0000256" key="9">
    <source>
        <dbReference type="RuleBase" id="RU000488"/>
    </source>
</evidence>
<evidence type="ECO:0000256" key="4">
    <source>
        <dbReference type="ARBA" id="ARBA00022792"/>
    </source>
</evidence>
<dbReference type="SUPFAM" id="SSF103506">
    <property type="entry name" value="Mitochondrial carrier"/>
    <property type="match status" value="1"/>
</dbReference>
<keyword evidence="6" id="KW-0496">Mitochondrion</keyword>
<dbReference type="AlphaFoldDB" id="A0ABD0VZY2"/>
<dbReference type="InterPro" id="IPR051028">
    <property type="entry name" value="Mito_Solute_Carrier"/>
</dbReference>
<dbReference type="InterPro" id="IPR023395">
    <property type="entry name" value="MCP_dom_sf"/>
</dbReference>
<feature type="repeat" description="Solcar" evidence="8">
    <location>
        <begin position="1"/>
        <end position="59"/>
    </location>
</feature>
<evidence type="ECO:0000256" key="3">
    <source>
        <dbReference type="ARBA" id="ARBA00022692"/>
    </source>
</evidence>
<gene>
    <name evidence="10" type="ORF">UPYG_G00332790</name>
</gene>
<accession>A0ABD0VZY2</accession>
<dbReference type="PANTHER" id="PTHR45678">
    <property type="entry name" value="MITOCHONDRIAL 2-OXODICARBOXYLATE CARRIER 1-RELATED"/>
    <property type="match status" value="1"/>
</dbReference>
<dbReference type="PROSITE" id="PS50920">
    <property type="entry name" value="SOLCAR"/>
    <property type="match status" value="1"/>
</dbReference>
<keyword evidence="7 8" id="KW-0472">Membrane</keyword>
<name>A0ABD0VZY2_UMBPY</name>
<evidence type="ECO:0000256" key="8">
    <source>
        <dbReference type="PROSITE-ProRule" id="PRU00282"/>
    </source>
</evidence>